<dbReference type="EMBL" id="RBIG01000003">
    <property type="protein sequence ID" value="RKQ68262.1"/>
    <property type="molecule type" value="Genomic_DNA"/>
</dbReference>
<dbReference type="Pfam" id="PF13477">
    <property type="entry name" value="Glyco_trans_4_2"/>
    <property type="match status" value="1"/>
</dbReference>
<protein>
    <submittedName>
        <fullName evidence="2">Glycosyltransferase involved in cell wall biosynthesis</fullName>
    </submittedName>
</protein>
<proteinExistence type="predicted"/>
<dbReference type="PANTHER" id="PTHR12526:SF638">
    <property type="entry name" value="SPORE COAT PROTEIN SA"/>
    <property type="match status" value="1"/>
</dbReference>
<reference evidence="2 3" key="1">
    <citation type="submission" date="2018-10" db="EMBL/GenBank/DDBJ databases">
        <title>Comparative analysis of microorganisms from saline springs in Andes Mountain Range, Colombia.</title>
        <authorList>
            <person name="Rubin E."/>
        </authorList>
    </citation>
    <scope>NUCLEOTIDE SEQUENCE [LARGE SCALE GENOMIC DNA]</scope>
    <source>
        <strain evidence="2 3">USBA 36</strain>
    </source>
</reference>
<feature type="domain" description="Glycosyltransferase subfamily 4-like N-terminal" evidence="1">
    <location>
        <begin position="4"/>
        <end position="123"/>
    </location>
</feature>
<gene>
    <name evidence="2" type="ORF">BCL74_2739</name>
</gene>
<sequence length="378" mass="40919">MTRRLLFLVTEDWYFWSHRLPQARAARDAGFEVLVATRVNAHGPRIEAEGFRLIPLPWSREGGIAHQLATVRVLTKLYRRERPDIVHHVALKSIAPGALAARLAGVRASVNAITGFGYLGASQTPKARLVRGGVRALLPPLTNRPNAWTLLQNEDDRALALKLRLTSSRRAVLIRGSGIDLSHFEALPEPAGPVTVALVSRMLRIKGIDTAVEAVRRLQRGGHDIRLLLAGGPDPANPASFDEATLRRWASEPGIEWLGPVTDVRTVWQRAHIGLLASRGGEGVPKSLLEAAACARPLIATDVPGCRDVVGPQGEAGLLVPANDPAAMADALLELAGDATRRQRLGAAARQRAETLFGEAAIGRETVDLYERILRETA</sequence>
<organism evidence="2 3">
    <name type="scientific">Oceanibaculum indicum</name>
    <dbReference type="NCBI Taxonomy" id="526216"/>
    <lineage>
        <taxon>Bacteria</taxon>
        <taxon>Pseudomonadati</taxon>
        <taxon>Pseudomonadota</taxon>
        <taxon>Alphaproteobacteria</taxon>
        <taxon>Rhodospirillales</taxon>
        <taxon>Oceanibaculaceae</taxon>
        <taxon>Oceanibaculum</taxon>
    </lineage>
</organism>
<dbReference type="AlphaFoldDB" id="A0A420WBF6"/>
<evidence type="ECO:0000313" key="2">
    <source>
        <dbReference type="EMBL" id="RKQ68262.1"/>
    </source>
</evidence>
<dbReference type="CDD" id="cd03808">
    <property type="entry name" value="GT4_CapM-like"/>
    <property type="match status" value="1"/>
</dbReference>
<dbReference type="GO" id="GO:0016757">
    <property type="term" value="F:glycosyltransferase activity"/>
    <property type="evidence" value="ECO:0007669"/>
    <property type="project" value="UniProtKB-ARBA"/>
</dbReference>
<dbReference type="SUPFAM" id="SSF53756">
    <property type="entry name" value="UDP-Glycosyltransferase/glycogen phosphorylase"/>
    <property type="match status" value="1"/>
</dbReference>
<dbReference type="Proteomes" id="UP000277424">
    <property type="component" value="Unassembled WGS sequence"/>
</dbReference>
<comment type="caution">
    <text evidence="2">The sequence shown here is derived from an EMBL/GenBank/DDBJ whole genome shotgun (WGS) entry which is preliminary data.</text>
</comment>
<accession>A0A420WBF6</accession>
<dbReference type="Pfam" id="PF13692">
    <property type="entry name" value="Glyco_trans_1_4"/>
    <property type="match status" value="1"/>
</dbReference>
<evidence type="ECO:0000313" key="3">
    <source>
        <dbReference type="Proteomes" id="UP000277424"/>
    </source>
</evidence>
<dbReference type="InterPro" id="IPR028098">
    <property type="entry name" value="Glyco_trans_4-like_N"/>
</dbReference>
<dbReference type="RefSeq" id="WP_008944044.1">
    <property type="nucleotide sequence ID" value="NZ_RBIG01000003.1"/>
</dbReference>
<dbReference type="PANTHER" id="PTHR12526">
    <property type="entry name" value="GLYCOSYLTRANSFERASE"/>
    <property type="match status" value="1"/>
</dbReference>
<dbReference type="Gene3D" id="3.40.50.2000">
    <property type="entry name" value="Glycogen Phosphorylase B"/>
    <property type="match status" value="2"/>
</dbReference>
<name>A0A420WBF6_9PROT</name>
<keyword evidence="2" id="KW-0808">Transferase</keyword>
<evidence type="ECO:0000259" key="1">
    <source>
        <dbReference type="Pfam" id="PF13477"/>
    </source>
</evidence>